<comment type="caution">
    <text evidence="3">The sequence shown here is derived from an EMBL/GenBank/DDBJ whole genome shotgun (WGS) entry which is preliminary data.</text>
</comment>
<gene>
    <name evidence="3" type="ORF">J2W31_006519</name>
</gene>
<protein>
    <recommendedName>
        <fullName evidence="2">KfrB domain-containing protein</fullName>
    </recommendedName>
</protein>
<dbReference type="InterPro" id="IPR040782">
    <property type="entry name" value="KfrB"/>
</dbReference>
<dbReference type="RefSeq" id="WP_307687310.1">
    <property type="nucleotide sequence ID" value="NZ_JAUSRD010000027.1"/>
</dbReference>
<dbReference type="AlphaFoldDB" id="A0AAW8D847"/>
<accession>A0AAW8D847</accession>
<evidence type="ECO:0000313" key="4">
    <source>
        <dbReference type="Proteomes" id="UP001242045"/>
    </source>
</evidence>
<dbReference type="EMBL" id="JAUSRD010000027">
    <property type="protein sequence ID" value="MDP9897375.1"/>
    <property type="molecule type" value="Genomic_DNA"/>
</dbReference>
<evidence type="ECO:0000313" key="3">
    <source>
        <dbReference type="EMBL" id="MDP9897375.1"/>
    </source>
</evidence>
<feature type="compositionally biased region" description="Low complexity" evidence="1">
    <location>
        <begin position="163"/>
        <end position="173"/>
    </location>
</feature>
<reference evidence="3" key="1">
    <citation type="submission" date="2023-07" db="EMBL/GenBank/DDBJ databases">
        <title>Sorghum-associated microbial communities from plants grown in Nebraska, USA.</title>
        <authorList>
            <person name="Schachtman D."/>
        </authorList>
    </citation>
    <scope>NUCLEOTIDE SEQUENCE</scope>
    <source>
        <strain evidence="3">DS3754</strain>
    </source>
</reference>
<evidence type="ECO:0000256" key="1">
    <source>
        <dbReference type="SAM" id="MobiDB-lite"/>
    </source>
</evidence>
<organism evidence="3 4">
    <name type="scientific">Variovorax boronicumulans</name>
    <dbReference type="NCBI Taxonomy" id="436515"/>
    <lineage>
        <taxon>Bacteria</taxon>
        <taxon>Pseudomonadati</taxon>
        <taxon>Pseudomonadota</taxon>
        <taxon>Betaproteobacteria</taxon>
        <taxon>Burkholderiales</taxon>
        <taxon>Comamonadaceae</taxon>
        <taxon>Variovorax</taxon>
    </lineage>
</organism>
<dbReference type="Pfam" id="PF18790">
    <property type="entry name" value="KfrB"/>
    <property type="match status" value="1"/>
</dbReference>
<evidence type="ECO:0000259" key="2">
    <source>
        <dbReference type="Pfam" id="PF18790"/>
    </source>
</evidence>
<dbReference type="Proteomes" id="UP001242045">
    <property type="component" value="Unassembled WGS sequence"/>
</dbReference>
<sequence>MNTATAPEQNRQVEDVRRIGERMSKPDWQEAINLLKAKSPEVHGKVYIPKVGAEYGGQVLMVTDSHIVQRVGKGAAIAHDLNMFSNAKELTADIEAGRIKPGMQMSARYGETRGEAQVFTFDQHRANEMHKDLKEWAEQNITSSSARTTFLKHVDHATKDLAQGRPQQQQREAPPAPPRSHDRAR</sequence>
<proteinExistence type="predicted"/>
<name>A0AAW8D847_9BURK</name>
<feature type="domain" description="KfrB" evidence="2">
    <location>
        <begin position="55"/>
        <end position="87"/>
    </location>
</feature>
<feature type="region of interest" description="Disordered" evidence="1">
    <location>
        <begin position="156"/>
        <end position="185"/>
    </location>
</feature>